<dbReference type="Proteomes" id="UP000504604">
    <property type="component" value="Linkage group LG4"/>
</dbReference>
<feature type="domain" description="STML2-like C-terminal extension" evidence="3">
    <location>
        <begin position="56"/>
        <end position="115"/>
    </location>
</feature>
<dbReference type="PANTHER" id="PTHR43327">
    <property type="entry name" value="STOMATIN-LIKE PROTEIN 2, MITOCHONDRIAL"/>
    <property type="match status" value="1"/>
</dbReference>
<accession>A0A8M8UYS9</accession>
<keyword evidence="4" id="KW-1185">Reference proteome</keyword>
<dbReference type="PANTHER" id="PTHR43327:SF10">
    <property type="entry name" value="STOMATIN-LIKE PROTEIN 2, MITOCHONDRIAL"/>
    <property type="match status" value="1"/>
</dbReference>
<organism evidence="4 5">
    <name type="scientific">Sesamum indicum</name>
    <name type="common">Oriental sesame</name>
    <name type="synonym">Sesamum orientale</name>
    <dbReference type="NCBI Taxonomy" id="4182"/>
    <lineage>
        <taxon>Eukaryota</taxon>
        <taxon>Viridiplantae</taxon>
        <taxon>Streptophyta</taxon>
        <taxon>Embryophyta</taxon>
        <taxon>Tracheophyta</taxon>
        <taxon>Spermatophyta</taxon>
        <taxon>Magnoliopsida</taxon>
        <taxon>eudicotyledons</taxon>
        <taxon>Gunneridae</taxon>
        <taxon>Pentapetalae</taxon>
        <taxon>asterids</taxon>
        <taxon>lamiids</taxon>
        <taxon>Lamiales</taxon>
        <taxon>Pedaliaceae</taxon>
        <taxon>Sesamum</taxon>
    </lineage>
</organism>
<evidence type="ECO:0000259" key="3">
    <source>
        <dbReference type="Pfam" id="PF16200"/>
    </source>
</evidence>
<dbReference type="InterPro" id="IPR050710">
    <property type="entry name" value="Band7/mec-2_domain"/>
</dbReference>
<evidence type="ECO:0000256" key="1">
    <source>
        <dbReference type="ARBA" id="ARBA00008164"/>
    </source>
</evidence>
<feature type="compositionally biased region" description="Polar residues" evidence="2">
    <location>
        <begin position="148"/>
        <end position="157"/>
    </location>
</feature>
<dbReference type="InterPro" id="IPR032435">
    <property type="entry name" value="STML2-like_C"/>
</dbReference>
<dbReference type="AlphaFoldDB" id="A0A8M8UYS9"/>
<dbReference type="KEGG" id="sind:105160346"/>
<protein>
    <submittedName>
        <fullName evidence="5">Stomatin-like protein 2, mitochondrial</fullName>
    </submittedName>
</protein>
<dbReference type="Pfam" id="PF16200">
    <property type="entry name" value="Band_7_C"/>
    <property type="match status" value="1"/>
</dbReference>
<name>A0A8M8UYS9_SESIN</name>
<evidence type="ECO:0000256" key="2">
    <source>
        <dbReference type="SAM" id="MobiDB-lite"/>
    </source>
</evidence>
<dbReference type="GO" id="GO:0007005">
    <property type="term" value="P:mitochondrion organization"/>
    <property type="evidence" value="ECO:0007669"/>
    <property type="project" value="TreeGrafter"/>
</dbReference>
<dbReference type="GO" id="GO:0005739">
    <property type="term" value="C:mitochondrion"/>
    <property type="evidence" value="ECO:0007669"/>
    <property type="project" value="TreeGrafter"/>
</dbReference>
<evidence type="ECO:0000313" key="5">
    <source>
        <dbReference type="RefSeq" id="XP_020549149.1"/>
    </source>
</evidence>
<reference evidence="5" key="1">
    <citation type="submission" date="2025-08" db="UniProtKB">
        <authorList>
            <consortium name="RefSeq"/>
        </authorList>
    </citation>
    <scope>IDENTIFICATION</scope>
</reference>
<feature type="region of interest" description="Disordered" evidence="2">
    <location>
        <begin position="122"/>
        <end position="176"/>
    </location>
</feature>
<evidence type="ECO:0000313" key="4">
    <source>
        <dbReference type="Proteomes" id="UP000504604"/>
    </source>
</evidence>
<sequence>MEMQAEAERKKRAQANINIADGKKNAVILASEAAKQDQVNRALGEAETILAKEIAMVSKALKETGGVEAASLRIAEQYIQAFSMIAKEGTTVLLPSSASNPANMMAQALAIYKNMIGKNSGKGLSEGPEVGSTDHTKTDALSWESGDESCTTTQPASQDHLGEPVFSLQSPKKDLK</sequence>
<dbReference type="GeneID" id="105160346"/>
<dbReference type="OrthoDB" id="434619at2759"/>
<comment type="similarity">
    <text evidence="1">Belongs to the band 7/mec-2 family.</text>
</comment>
<gene>
    <name evidence="5" type="primary">LOC105160346</name>
</gene>
<dbReference type="RefSeq" id="XP_020549149.1">
    <property type="nucleotide sequence ID" value="XM_020693490.1"/>
</dbReference>
<proteinExistence type="inferred from homology"/>